<feature type="region of interest" description="Disordered" evidence="3">
    <location>
        <begin position="589"/>
        <end position="618"/>
    </location>
</feature>
<evidence type="ECO:0000313" key="5">
    <source>
        <dbReference type="EMBL" id="KAK9824291.1"/>
    </source>
</evidence>
<keyword evidence="1 2" id="KW-0694">RNA-binding</keyword>
<dbReference type="CDD" id="cd00590">
    <property type="entry name" value="RRM_SF"/>
    <property type="match status" value="1"/>
</dbReference>
<keyword evidence="6" id="KW-1185">Reference proteome</keyword>
<evidence type="ECO:0000256" key="1">
    <source>
        <dbReference type="ARBA" id="ARBA00022884"/>
    </source>
</evidence>
<evidence type="ECO:0000313" key="6">
    <source>
        <dbReference type="Proteomes" id="UP001489004"/>
    </source>
</evidence>
<feature type="domain" description="RRM" evidence="4">
    <location>
        <begin position="507"/>
        <end position="593"/>
    </location>
</feature>
<organism evidence="5 6">
    <name type="scientific">[Myrmecia] bisecta</name>
    <dbReference type="NCBI Taxonomy" id="41462"/>
    <lineage>
        <taxon>Eukaryota</taxon>
        <taxon>Viridiplantae</taxon>
        <taxon>Chlorophyta</taxon>
        <taxon>core chlorophytes</taxon>
        <taxon>Trebouxiophyceae</taxon>
        <taxon>Trebouxiales</taxon>
        <taxon>Trebouxiaceae</taxon>
        <taxon>Myrmecia</taxon>
    </lineage>
</organism>
<evidence type="ECO:0000259" key="4">
    <source>
        <dbReference type="PROSITE" id="PS50102"/>
    </source>
</evidence>
<accession>A0AAW1QRS7</accession>
<sequence length="618" mass="64947">MQPREGLTLKVANIPPFLTQDEFSRLFMQLPGVQDCQLTKGPTNELIGYVDFGDKQAAGSARAMYNGWQGWGNPGLAIDFVGYGGGPARAGNKRGRDLTADPGHGGGSYKQPRPIEGGRTRAYQGGGEYGRAEPRDMGPPPAARQGPGRRDDMHAGPIPHRAGGEYRGRADVDYPVGGGRDVAPRMHDAGDRYDRRDVDYRPRDDFRGGGAPLQAPLDRDMGRREYERADMGPPQAGYVGRHVDDLREDPRRRDLGMARQEEMDAPMRGPEYGAARSHPGGLAPLAHPVDRSPRMGGGSGAYAGDLHRRPGPREDAYGGGGGYAGGDAPYGGAGRDPGYGPAGGGGPSHSSLGFAAGMGAAEANPSRTAPLQGPTRGSGSLPRGSDLGPENPSMNPNALAGGGFDAAGSGQQFVESIGLVLGSLSANGGLGMAGQGGDQHFNEGIGDRGGPQLGQGMMPNGLDGPPMERMGGPHHEMAPNGIGPMDAPMNELAPPARMEELPPEACPTLFLDHLPHDISKREVAHIFRPFEGFTLVRMIYKDSPKIPGTKLALGFVEFTSTYFATQALRTLQGYPLDLDLETGPVLVIKQRGQRGQRGQGGRRYGGPNAQGGAPAKGP</sequence>
<dbReference type="AlphaFoldDB" id="A0AAW1QRS7"/>
<feature type="region of interest" description="Disordered" evidence="3">
    <location>
        <begin position="291"/>
        <end position="320"/>
    </location>
</feature>
<feature type="compositionally biased region" description="Gly residues" evidence="3">
    <location>
        <begin position="334"/>
        <end position="347"/>
    </location>
</feature>
<dbReference type="InterPro" id="IPR035979">
    <property type="entry name" value="RBD_domain_sf"/>
</dbReference>
<dbReference type="SUPFAM" id="SSF54928">
    <property type="entry name" value="RNA-binding domain, RBD"/>
    <property type="match status" value="2"/>
</dbReference>
<dbReference type="Gene3D" id="3.30.70.330">
    <property type="match status" value="2"/>
</dbReference>
<feature type="compositionally biased region" description="Gly residues" evidence="3">
    <location>
        <begin position="595"/>
        <end position="604"/>
    </location>
</feature>
<proteinExistence type="predicted"/>
<dbReference type="InterPro" id="IPR012677">
    <property type="entry name" value="Nucleotide-bd_a/b_plait_sf"/>
</dbReference>
<protein>
    <recommendedName>
        <fullName evidence="4">RRM domain-containing protein</fullName>
    </recommendedName>
</protein>
<dbReference type="Pfam" id="PF00076">
    <property type="entry name" value="RRM_1"/>
    <property type="match status" value="2"/>
</dbReference>
<evidence type="ECO:0000256" key="3">
    <source>
        <dbReference type="SAM" id="MobiDB-lite"/>
    </source>
</evidence>
<feature type="compositionally biased region" description="Basic and acidic residues" evidence="3">
    <location>
        <begin position="162"/>
        <end position="172"/>
    </location>
</feature>
<dbReference type="PANTHER" id="PTHR10501">
    <property type="entry name" value="U1 SMALL NUCLEAR RIBONUCLEOPROTEIN A/U2 SMALL NUCLEAR RIBONUCLEOPROTEIN B"/>
    <property type="match status" value="1"/>
</dbReference>
<comment type="caution">
    <text evidence="5">The sequence shown here is derived from an EMBL/GenBank/DDBJ whole genome shotgun (WGS) entry which is preliminary data.</text>
</comment>
<dbReference type="SMART" id="SM00360">
    <property type="entry name" value="RRM"/>
    <property type="match status" value="2"/>
</dbReference>
<feature type="compositionally biased region" description="Basic and acidic residues" evidence="3">
    <location>
        <begin position="241"/>
        <end position="253"/>
    </location>
</feature>
<dbReference type="GO" id="GO:0003723">
    <property type="term" value="F:RNA binding"/>
    <property type="evidence" value="ECO:0007669"/>
    <property type="project" value="UniProtKB-UniRule"/>
</dbReference>
<name>A0AAW1QRS7_9CHLO</name>
<feature type="compositionally biased region" description="Basic and acidic residues" evidence="3">
    <location>
        <begin position="217"/>
        <end position="230"/>
    </location>
</feature>
<reference evidence="5 6" key="1">
    <citation type="journal article" date="2024" name="Nat. Commun.">
        <title>Phylogenomics reveals the evolutionary origins of lichenization in chlorophyte algae.</title>
        <authorList>
            <person name="Puginier C."/>
            <person name="Libourel C."/>
            <person name="Otte J."/>
            <person name="Skaloud P."/>
            <person name="Haon M."/>
            <person name="Grisel S."/>
            <person name="Petersen M."/>
            <person name="Berrin J.G."/>
            <person name="Delaux P.M."/>
            <person name="Dal Grande F."/>
            <person name="Keller J."/>
        </authorList>
    </citation>
    <scope>NUCLEOTIDE SEQUENCE [LARGE SCALE GENOMIC DNA]</scope>
    <source>
        <strain evidence="5 6">SAG 2043</strain>
    </source>
</reference>
<dbReference type="CDD" id="cd21618">
    <property type="entry name" value="RRM_AtNSRA_like"/>
    <property type="match status" value="1"/>
</dbReference>
<dbReference type="PROSITE" id="PS50102">
    <property type="entry name" value="RRM"/>
    <property type="match status" value="1"/>
</dbReference>
<evidence type="ECO:0000256" key="2">
    <source>
        <dbReference type="PROSITE-ProRule" id="PRU00176"/>
    </source>
</evidence>
<gene>
    <name evidence="5" type="ORF">WJX72_009217</name>
</gene>
<feature type="region of interest" description="Disordered" evidence="3">
    <location>
        <begin position="334"/>
        <end position="403"/>
    </location>
</feature>
<feature type="compositionally biased region" description="Basic and acidic residues" evidence="3">
    <location>
        <begin position="305"/>
        <end position="316"/>
    </location>
</feature>
<feature type="region of interest" description="Disordered" evidence="3">
    <location>
        <begin position="91"/>
        <end position="253"/>
    </location>
</feature>
<feature type="compositionally biased region" description="Basic and acidic residues" evidence="3">
    <location>
        <begin position="182"/>
        <end position="207"/>
    </location>
</feature>
<dbReference type="EMBL" id="JALJOR010000002">
    <property type="protein sequence ID" value="KAK9824291.1"/>
    <property type="molecule type" value="Genomic_DNA"/>
</dbReference>
<dbReference type="Proteomes" id="UP001489004">
    <property type="component" value="Unassembled WGS sequence"/>
</dbReference>
<dbReference type="InterPro" id="IPR000504">
    <property type="entry name" value="RRM_dom"/>
</dbReference>